<feature type="compositionally biased region" description="Polar residues" evidence="1">
    <location>
        <begin position="35"/>
        <end position="45"/>
    </location>
</feature>
<dbReference type="EMBL" id="UASO01000003">
    <property type="protein sequence ID" value="SQC11577.1"/>
    <property type="molecule type" value="Genomic_DNA"/>
</dbReference>
<evidence type="ECO:0000313" key="3">
    <source>
        <dbReference type="Proteomes" id="UP000250675"/>
    </source>
</evidence>
<name>A0A2X3CCF0_KLEPN</name>
<organism evidence="2 3">
    <name type="scientific">Klebsiella pneumoniae</name>
    <dbReference type="NCBI Taxonomy" id="573"/>
    <lineage>
        <taxon>Bacteria</taxon>
        <taxon>Pseudomonadati</taxon>
        <taxon>Pseudomonadota</taxon>
        <taxon>Gammaproteobacteria</taxon>
        <taxon>Enterobacterales</taxon>
        <taxon>Enterobacteriaceae</taxon>
        <taxon>Klebsiella/Raoultella group</taxon>
        <taxon>Klebsiella</taxon>
        <taxon>Klebsiella pneumoniae complex</taxon>
    </lineage>
</organism>
<dbReference type="AlphaFoldDB" id="A0A2X3CCF0"/>
<evidence type="ECO:0000313" key="2">
    <source>
        <dbReference type="EMBL" id="SQC11577.1"/>
    </source>
</evidence>
<accession>A0A2X3CCF0</accession>
<dbReference type="Proteomes" id="UP000250675">
    <property type="component" value="Unassembled WGS sequence"/>
</dbReference>
<reference evidence="2 3" key="1">
    <citation type="submission" date="2018-06" db="EMBL/GenBank/DDBJ databases">
        <authorList>
            <consortium name="Pathogen Informatics"/>
            <person name="Doyle S."/>
        </authorList>
    </citation>
    <scope>NUCLEOTIDE SEQUENCE [LARGE SCALE GENOMIC DNA]</scope>
    <source>
        <strain evidence="2 3">NCTC9645</strain>
    </source>
</reference>
<sequence>MQTTTDRITWRNGFRLNGEPAFMCDVQEISKNVSLPKNGNSTNCAKPSCGKRTHA</sequence>
<gene>
    <name evidence="2" type="ORF">NCTC9645_00655</name>
</gene>
<proteinExistence type="predicted"/>
<evidence type="ECO:0000256" key="1">
    <source>
        <dbReference type="SAM" id="MobiDB-lite"/>
    </source>
</evidence>
<feature type="region of interest" description="Disordered" evidence="1">
    <location>
        <begin position="35"/>
        <end position="55"/>
    </location>
</feature>
<protein>
    <submittedName>
        <fullName evidence="2">Uncharacterized protein</fullName>
    </submittedName>
</protein>